<feature type="transmembrane region" description="Helical" evidence="2">
    <location>
        <begin position="6"/>
        <end position="25"/>
    </location>
</feature>
<dbReference type="Proteomes" id="UP000078250">
    <property type="component" value="Unassembled WGS sequence"/>
</dbReference>
<organism evidence="3 4">
    <name type="scientific">Proteus hauseri ATCC 700826</name>
    <dbReference type="NCBI Taxonomy" id="1354271"/>
    <lineage>
        <taxon>Bacteria</taxon>
        <taxon>Pseudomonadati</taxon>
        <taxon>Pseudomonadota</taxon>
        <taxon>Gammaproteobacteria</taxon>
        <taxon>Enterobacterales</taxon>
        <taxon>Morganellaceae</taxon>
        <taxon>Proteus</taxon>
    </lineage>
</organism>
<protein>
    <submittedName>
        <fullName evidence="3">Endopeptidase</fullName>
        <ecNumber evidence="3">3.4.-.-</ecNumber>
    </submittedName>
</protein>
<evidence type="ECO:0000313" key="3">
    <source>
        <dbReference type="EMBL" id="OAT46106.1"/>
    </source>
</evidence>
<dbReference type="InterPro" id="IPR004929">
    <property type="entry name" value="I-spanin"/>
</dbReference>
<name>A0AAJ3HRH4_PROHU</name>
<gene>
    <name evidence="3" type="ORF">M997_2361</name>
</gene>
<keyword evidence="1" id="KW-0175">Coiled coil</keyword>
<keyword evidence="2" id="KW-0472">Membrane</keyword>
<comment type="caution">
    <text evidence="3">The sequence shown here is derived from an EMBL/GenBank/DDBJ whole genome shotgun (WGS) entry which is preliminary data.</text>
</comment>
<dbReference type="PROSITE" id="PS51257">
    <property type="entry name" value="PROKAR_LIPOPROTEIN"/>
    <property type="match status" value="1"/>
</dbReference>
<dbReference type="EMBL" id="LXEV01000027">
    <property type="protein sequence ID" value="OAT46106.1"/>
    <property type="molecule type" value="Genomic_DNA"/>
</dbReference>
<dbReference type="AlphaFoldDB" id="A0AAJ3HRH4"/>
<accession>A0AAJ3HRH4</accession>
<dbReference type="Pfam" id="PF03245">
    <property type="entry name" value="Phage_lysis"/>
    <property type="match status" value="1"/>
</dbReference>
<proteinExistence type="predicted"/>
<keyword evidence="2" id="KW-1133">Transmembrane helix</keyword>
<feature type="coiled-coil region" evidence="1">
    <location>
        <begin position="23"/>
        <end position="50"/>
    </location>
</feature>
<evidence type="ECO:0000313" key="4">
    <source>
        <dbReference type="Proteomes" id="UP000078250"/>
    </source>
</evidence>
<keyword evidence="3" id="KW-0378">Hydrolase</keyword>
<dbReference type="RefSeq" id="WP_064720315.1">
    <property type="nucleotide sequence ID" value="NZ_LXEV01000027.1"/>
</dbReference>
<evidence type="ECO:0000256" key="1">
    <source>
        <dbReference type="SAM" id="Coils"/>
    </source>
</evidence>
<keyword evidence="4" id="KW-1185">Reference proteome</keyword>
<dbReference type="GO" id="GO:0044659">
    <property type="term" value="P:viral release from host cell by cytolysis"/>
    <property type="evidence" value="ECO:0007669"/>
    <property type="project" value="InterPro"/>
</dbReference>
<dbReference type="GO" id="GO:0016787">
    <property type="term" value="F:hydrolase activity"/>
    <property type="evidence" value="ECO:0007669"/>
    <property type="project" value="UniProtKB-KW"/>
</dbReference>
<reference evidence="3 4" key="1">
    <citation type="submission" date="2016-04" db="EMBL/GenBank/DDBJ databases">
        <title>ATOL: Assembling a taxonomically balanced genome-scale reconstruction of the evolutionary history of the Enterobacteriaceae.</title>
        <authorList>
            <person name="Plunkett G.III."/>
            <person name="Neeno-Eckwall E.C."/>
            <person name="Glasner J.D."/>
            <person name="Perna N.T."/>
        </authorList>
    </citation>
    <scope>NUCLEOTIDE SEQUENCE [LARGE SCALE GENOMIC DNA]</scope>
    <source>
        <strain evidence="3 4">ATCC 700826</strain>
    </source>
</reference>
<sequence length="164" mass="18662">MKHWKIYIVIVMVGIVAGGCALINAQAKRINTLTENNKELTATLEDQKAINTDYQVRIERLNHLDIKYTQELASAKNEIDRLRVSAERNPERVYIKANCPESTSNPTTSMANATTARPTDTAIRNYWLLRERIAQSEQIIEGLQDYIRVECVNKKKPSMGAWAN</sequence>
<keyword evidence="2" id="KW-0812">Transmembrane</keyword>
<evidence type="ECO:0000256" key="2">
    <source>
        <dbReference type="SAM" id="Phobius"/>
    </source>
</evidence>
<dbReference type="EC" id="3.4.-.-" evidence="3"/>